<accession>A0ABV9YET1</accession>
<reference evidence="4" key="1">
    <citation type="journal article" date="2019" name="Int. J. Syst. Evol. Microbiol.">
        <title>The Global Catalogue of Microorganisms (GCM) 10K type strain sequencing project: providing services to taxonomists for standard genome sequencing and annotation.</title>
        <authorList>
            <consortium name="The Broad Institute Genomics Platform"/>
            <consortium name="The Broad Institute Genome Sequencing Center for Infectious Disease"/>
            <person name="Wu L."/>
            <person name="Ma J."/>
        </authorList>
    </citation>
    <scope>NUCLEOTIDE SEQUENCE [LARGE SCALE GENOMIC DNA]</scope>
    <source>
        <strain evidence="4">CGMCC 4.7093</strain>
    </source>
</reference>
<dbReference type="RefSeq" id="WP_378034536.1">
    <property type="nucleotide sequence ID" value="NZ_JBHSIV010000002.1"/>
</dbReference>
<dbReference type="SUPFAM" id="SSF52540">
    <property type="entry name" value="P-loop containing nucleoside triphosphate hydrolases"/>
    <property type="match status" value="1"/>
</dbReference>
<dbReference type="PANTHER" id="PTHR43681">
    <property type="entry name" value="TRANSMEMBRANE GTPASE FZO"/>
    <property type="match status" value="1"/>
</dbReference>
<evidence type="ECO:0000313" key="4">
    <source>
        <dbReference type="Proteomes" id="UP001595947"/>
    </source>
</evidence>
<dbReference type="InterPro" id="IPR051943">
    <property type="entry name" value="TRAFAC_Dynamin-like_GTPase"/>
</dbReference>
<organism evidence="3 4">
    <name type="scientific">Actinomycetospora atypica</name>
    <dbReference type="NCBI Taxonomy" id="1290095"/>
    <lineage>
        <taxon>Bacteria</taxon>
        <taxon>Bacillati</taxon>
        <taxon>Actinomycetota</taxon>
        <taxon>Actinomycetes</taxon>
        <taxon>Pseudonocardiales</taxon>
        <taxon>Pseudonocardiaceae</taxon>
        <taxon>Actinomycetospora</taxon>
    </lineage>
</organism>
<evidence type="ECO:0000259" key="2">
    <source>
        <dbReference type="Pfam" id="PF00350"/>
    </source>
</evidence>
<comment type="caution">
    <text evidence="3">The sequence shown here is derived from an EMBL/GenBank/DDBJ whole genome shotgun (WGS) entry which is preliminary data.</text>
</comment>
<sequence length="519" mass="54832">MTAPPRSSGLVGAARGVVENALRLYASGPSDPATDWARSVLHDARARLDEPLRVALAGTLKAGKSTLLNALVGERIAATDAGECTHLVTWYRDAASPAVLREDLDGRRGPVPFQRDGDGLNIDLRSVDPTRVGRLLVDWPSRGLAQTTLVDTPGLDSIRETNSRRTLAFVTPDDRPSGADAVVYLMRHAHRSDVGFLEAFADLARGGGGGLGAVGASGTVVVLSRADEIGGGGLDAVTTAGKVAEAYRVDPALRPLCQTVVAVDGLLAETARTLRQVEFTALRALARAPRAEVDALLLSADRFCSAEPPAVVAEALASDPDGVRLDARTRRALMDRFGVFGIRTATTVLRRGARTGRGVVDSPSLAEELAKRSGLEELREALASRVLGRRDVHKARSALLAVELVLDRAPRPDAGPVAAELERVLTGAHEFTEQRLLAALRQGQVTMPADTQPEAERLLGGDGPGVAERFGLEPGADPRPAALEALDRWRTRAESPLTSRAAAEVARAVVRSCEGALRG</sequence>
<dbReference type="Pfam" id="PF00350">
    <property type="entry name" value="Dynamin_N"/>
    <property type="match status" value="1"/>
</dbReference>
<name>A0ABV9YET1_9PSEU</name>
<dbReference type="InterPro" id="IPR045063">
    <property type="entry name" value="Dynamin_N"/>
</dbReference>
<evidence type="ECO:0000313" key="3">
    <source>
        <dbReference type="EMBL" id="MFC5061185.1"/>
    </source>
</evidence>
<keyword evidence="4" id="KW-1185">Reference proteome</keyword>
<feature type="domain" description="Dynamin N-terminal" evidence="2">
    <location>
        <begin position="54"/>
        <end position="172"/>
    </location>
</feature>
<protein>
    <submittedName>
        <fullName evidence="3">Dynamin family protein</fullName>
    </submittedName>
</protein>
<dbReference type="Proteomes" id="UP001595947">
    <property type="component" value="Unassembled WGS sequence"/>
</dbReference>
<proteinExistence type="predicted"/>
<dbReference type="Gene3D" id="3.40.50.300">
    <property type="entry name" value="P-loop containing nucleotide triphosphate hydrolases"/>
    <property type="match status" value="1"/>
</dbReference>
<dbReference type="EMBL" id="JBHSIV010000002">
    <property type="protein sequence ID" value="MFC5061185.1"/>
    <property type="molecule type" value="Genomic_DNA"/>
</dbReference>
<evidence type="ECO:0000256" key="1">
    <source>
        <dbReference type="SAM" id="MobiDB-lite"/>
    </source>
</evidence>
<gene>
    <name evidence="3" type="ORF">ACFPBZ_03130</name>
</gene>
<dbReference type="PANTHER" id="PTHR43681:SF1">
    <property type="entry name" value="SARCALUMENIN"/>
    <property type="match status" value="1"/>
</dbReference>
<feature type="region of interest" description="Disordered" evidence="1">
    <location>
        <begin position="456"/>
        <end position="479"/>
    </location>
</feature>
<dbReference type="InterPro" id="IPR027417">
    <property type="entry name" value="P-loop_NTPase"/>
</dbReference>